<sequence>MTTVGILGAGMAGSVLARALVGAGYDVVLANSRGPSTLADLVEDLGPRARAGGITEAAAAADFAFLGFPYHPSHRLPVAELRGKIVIDNNNYMLWRDGHYAEIDAGARTEHELRQEQLPGAQLIKAFTHIQFHRRHEIRVPSDELPALVRLARPAGAPDRVALAVSSDFPAAVALVTRVQDEIGFDTVDHSPLSESWRSGPGTPTWAHSIDGQSRAALTRNLANARR</sequence>
<organism evidence="2 3">
    <name type="scientific">Actinoplanes couchii</name>
    <dbReference type="NCBI Taxonomy" id="403638"/>
    <lineage>
        <taxon>Bacteria</taxon>
        <taxon>Bacillati</taxon>
        <taxon>Actinomycetota</taxon>
        <taxon>Actinomycetes</taxon>
        <taxon>Micromonosporales</taxon>
        <taxon>Micromonosporaceae</taxon>
        <taxon>Actinoplanes</taxon>
    </lineage>
</organism>
<dbReference type="SUPFAM" id="SSF51735">
    <property type="entry name" value="NAD(P)-binding Rossmann-fold domains"/>
    <property type="match status" value="1"/>
</dbReference>
<evidence type="ECO:0000313" key="2">
    <source>
        <dbReference type="EMBL" id="GID61832.1"/>
    </source>
</evidence>
<reference evidence="2 3" key="1">
    <citation type="submission" date="2021-01" db="EMBL/GenBank/DDBJ databases">
        <title>Whole genome shotgun sequence of Actinoplanes couchii NBRC 106145.</title>
        <authorList>
            <person name="Komaki H."/>
            <person name="Tamura T."/>
        </authorList>
    </citation>
    <scope>NUCLEOTIDE SEQUENCE [LARGE SCALE GENOMIC DNA]</scope>
    <source>
        <strain evidence="2 3">NBRC 106145</strain>
    </source>
</reference>
<dbReference type="Gene3D" id="3.40.50.720">
    <property type="entry name" value="NAD(P)-binding Rossmann-like Domain"/>
    <property type="match status" value="1"/>
</dbReference>
<keyword evidence="3" id="KW-1185">Reference proteome</keyword>
<accession>A0ABQ3XTI6</accession>
<proteinExistence type="predicted"/>
<evidence type="ECO:0000259" key="1">
    <source>
        <dbReference type="Pfam" id="PF03807"/>
    </source>
</evidence>
<gene>
    <name evidence="2" type="ORF">Aco03nite_102360</name>
</gene>
<dbReference type="InterPro" id="IPR028939">
    <property type="entry name" value="P5C_Rdtase_cat_N"/>
</dbReference>
<dbReference type="EMBL" id="BOMG01000141">
    <property type="protein sequence ID" value="GID61832.1"/>
    <property type="molecule type" value="Genomic_DNA"/>
</dbReference>
<protein>
    <submittedName>
        <fullName evidence="2">NADP oxidoreductase</fullName>
    </submittedName>
</protein>
<comment type="caution">
    <text evidence="2">The sequence shown here is derived from an EMBL/GenBank/DDBJ whole genome shotgun (WGS) entry which is preliminary data.</text>
</comment>
<dbReference type="Proteomes" id="UP000612282">
    <property type="component" value="Unassembled WGS sequence"/>
</dbReference>
<evidence type="ECO:0000313" key="3">
    <source>
        <dbReference type="Proteomes" id="UP000612282"/>
    </source>
</evidence>
<feature type="domain" description="Pyrroline-5-carboxylate reductase catalytic N-terminal" evidence="1">
    <location>
        <begin position="3"/>
        <end position="91"/>
    </location>
</feature>
<dbReference type="RefSeq" id="WP_203810182.1">
    <property type="nucleotide sequence ID" value="NZ_BAAAQE010000022.1"/>
</dbReference>
<dbReference type="InterPro" id="IPR036291">
    <property type="entry name" value="NAD(P)-bd_dom_sf"/>
</dbReference>
<name>A0ABQ3XTI6_9ACTN</name>
<dbReference type="Pfam" id="PF03807">
    <property type="entry name" value="F420_oxidored"/>
    <property type="match status" value="1"/>
</dbReference>